<accession>A0A261RI34</accession>
<dbReference type="Proteomes" id="UP000216947">
    <property type="component" value="Unassembled WGS sequence"/>
</dbReference>
<evidence type="ECO:0008006" key="6">
    <source>
        <dbReference type="Google" id="ProtNLM"/>
    </source>
</evidence>
<evidence type="ECO:0000259" key="2">
    <source>
        <dbReference type="Pfam" id="PF03972"/>
    </source>
</evidence>
<evidence type="ECO:0000259" key="3">
    <source>
        <dbReference type="Pfam" id="PF19305"/>
    </source>
</evidence>
<dbReference type="Pfam" id="PF19305">
    <property type="entry name" value="MmgE_PrpD_C"/>
    <property type="match status" value="1"/>
</dbReference>
<evidence type="ECO:0000256" key="1">
    <source>
        <dbReference type="ARBA" id="ARBA00006174"/>
    </source>
</evidence>
<dbReference type="RefSeq" id="WP_249276248.1">
    <property type="nucleotide sequence ID" value="NZ_NEVK01000003.1"/>
</dbReference>
<dbReference type="InterPro" id="IPR036148">
    <property type="entry name" value="MmgE/PrpD_sf"/>
</dbReference>
<evidence type="ECO:0000313" key="4">
    <source>
        <dbReference type="EMBL" id="OZI24708.1"/>
    </source>
</evidence>
<dbReference type="PANTHER" id="PTHR16943:SF8">
    <property type="entry name" value="2-METHYLCITRATE DEHYDRATASE"/>
    <property type="match status" value="1"/>
</dbReference>
<dbReference type="InterPro" id="IPR045337">
    <property type="entry name" value="MmgE_PrpD_C"/>
</dbReference>
<dbReference type="InterPro" id="IPR045336">
    <property type="entry name" value="MmgE_PrpD_N"/>
</dbReference>
<dbReference type="Gene3D" id="3.30.1330.120">
    <property type="entry name" value="2-methylcitrate dehydratase PrpD"/>
    <property type="match status" value="1"/>
</dbReference>
<dbReference type="EMBL" id="NEVK01000003">
    <property type="protein sequence ID" value="OZI24708.1"/>
    <property type="molecule type" value="Genomic_DNA"/>
</dbReference>
<dbReference type="InterPro" id="IPR042183">
    <property type="entry name" value="MmgE/PrpD_sf_1"/>
</dbReference>
<sequence>MEQNTMHGSSAAARLARDGLAARQFGAPTLAHAKRCLLDYLSCAFEALPLPWSEQAAALAPAAQGGAHVIGRAGPRQPDAAAFANAVAGHGLVREDMHAGSVAHLGVVVWPMVFAVAQQRGVSGAQALDAAIVGYETGARLGRAVITPDLARLFRPTGLVGPFAAAMAGARLHGFDEARTLYALALAGNCCAGLNQWAHTGGSEMYFHPGFAVRNAWTCLQLAAGGAQASASILEGEAGFFQAYARAPMPAGIALFADGSAEIDHVFNKPAPACNFAQSPCQAALRAACEAGRRRIASVRIETTHAAVRYPGCAATGPFEHALQAKMSIPFGVAATLATGVIAEDNYRRLDDPEIARLIAATELCADAEYTAAFPARQGARVTLLLEDGSRISGALDDVVAADDALIRQRFRQAAQAVLGADTAARIEDLVDRYERVADAGELPRLCAAAA</sequence>
<dbReference type="Gene3D" id="1.10.4100.10">
    <property type="entry name" value="2-methylcitrate dehydratase PrpD"/>
    <property type="match status" value="1"/>
</dbReference>
<dbReference type="Pfam" id="PF03972">
    <property type="entry name" value="MmgE_PrpD_N"/>
    <property type="match status" value="1"/>
</dbReference>
<organism evidence="4 5">
    <name type="scientific">Bordetella genomosp. 7</name>
    <dbReference type="NCBI Taxonomy" id="1416805"/>
    <lineage>
        <taxon>Bacteria</taxon>
        <taxon>Pseudomonadati</taxon>
        <taxon>Pseudomonadota</taxon>
        <taxon>Betaproteobacteria</taxon>
        <taxon>Burkholderiales</taxon>
        <taxon>Alcaligenaceae</taxon>
        <taxon>Bordetella</taxon>
    </lineage>
</organism>
<comment type="caution">
    <text evidence="4">The sequence shown here is derived from an EMBL/GenBank/DDBJ whole genome shotgun (WGS) entry which is preliminary data.</text>
</comment>
<evidence type="ECO:0000313" key="5">
    <source>
        <dbReference type="Proteomes" id="UP000216947"/>
    </source>
</evidence>
<reference evidence="5" key="1">
    <citation type="submission" date="2017-05" db="EMBL/GenBank/DDBJ databases">
        <title>Complete and WGS of Bordetella genogroups.</title>
        <authorList>
            <person name="Spilker T."/>
            <person name="Lipuma J."/>
        </authorList>
    </citation>
    <scope>NUCLEOTIDE SEQUENCE [LARGE SCALE GENOMIC DNA]</scope>
    <source>
        <strain evidence="5">AU18089</strain>
    </source>
</reference>
<dbReference type="InterPro" id="IPR042188">
    <property type="entry name" value="MmgE/PrpD_sf_2"/>
</dbReference>
<gene>
    <name evidence="4" type="ORF">CAL19_04230</name>
</gene>
<dbReference type="SUPFAM" id="SSF103378">
    <property type="entry name" value="2-methylcitrate dehydratase PrpD"/>
    <property type="match status" value="1"/>
</dbReference>
<protein>
    <recommendedName>
        <fullName evidence="6">2-methylcitrate dehydratase</fullName>
    </recommendedName>
</protein>
<dbReference type="InterPro" id="IPR005656">
    <property type="entry name" value="MmgE_PrpD"/>
</dbReference>
<dbReference type="GO" id="GO:0016829">
    <property type="term" value="F:lyase activity"/>
    <property type="evidence" value="ECO:0007669"/>
    <property type="project" value="InterPro"/>
</dbReference>
<name>A0A261RI34_9BORD</name>
<keyword evidence="5" id="KW-1185">Reference proteome</keyword>
<dbReference type="PANTHER" id="PTHR16943">
    <property type="entry name" value="2-METHYLCITRATE DEHYDRATASE-RELATED"/>
    <property type="match status" value="1"/>
</dbReference>
<comment type="similarity">
    <text evidence="1">Belongs to the PrpD family.</text>
</comment>
<feature type="domain" description="MmgE/PrpD C-terminal" evidence="3">
    <location>
        <begin position="272"/>
        <end position="435"/>
    </location>
</feature>
<proteinExistence type="inferred from homology"/>
<dbReference type="AlphaFoldDB" id="A0A261RI34"/>
<feature type="domain" description="MmgE/PrpD N-terminal" evidence="2">
    <location>
        <begin position="27"/>
        <end position="247"/>
    </location>
</feature>